<evidence type="ECO:0000256" key="3">
    <source>
        <dbReference type="ARBA" id="ARBA00008010"/>
    </source>
</evidence>
<dbReference type="GO" id="GO:0003678">
    <property type="term" value="F:DNA helicase activity"/>
    <property type="evidence" value="ECO:0007669"/>
    <property type="project" value="UniProtKB-EC"/>
</dbReference>
<dbReference type="Gene3D" id="2.20.28.10">
    <property type="match status" value="1"/>
</dbReference>
<keyword evidence="11 14" id="KW-0539">Nucleus</keyword>
<protein>
    <recommendedName>
        <fullName evidence="14">DNA replication licensing factor MCM3</fullName>
        <ecNumber evidence="14">3.6.4.12</ecNumber>
    </recommendedName>
</protein>
<dbReference type="FunCoup" id="B3S1I2">
    <property type="interactions" value="1326"/>
</dbReference>
<dbReference type="GO" id="GO:0042555">
    <property type="term" value="C:MCM complex"/>
    <property type="evidence" value="ECO:0000318"/>
    <property type="project" value="GO_Central"/>
</dbReference>
<dbReference type="CDD" id="cd17754">
    <property type="entry name" value="MCM3"/>
    <property type="match status" value="1"/>
</dbReference>
<dbReference type="GO" id="GO:0000727">
    <property type="term" value="P:double-strand break repair via break-induced replication"/>
    <property type="evidence" value="ECO:0000318"/>
    <property type="project" value="GO_Central"/>
</dbReference>
<dbReference type="SUPFAM" id="SSF50249">
    <property type="entry name" value="Nucleic acid-binding proteins"/>
    <property type="match status" value="1"/>
</dbReference>
<dbReference type="Gene3D" id="3.30.1640.10">
    <property type="entry name" value="mini-chromosome maintenance (MCM) complex, chain A, domain 1"/>
    <property type="match status" value="1"/>
</dbReference>
<dbReference type="PRINTS" id="PR01657">
    <property type="entry name" value="MCMFAMILY"/>
</dbReference>
<dbReference type="PROSITE" id="PS50051">
    <property type="entry name" value="MCM_2"/>
    <property type="match status" value="1"/>
</dbReference>
<dbReference type="PANTHER" id="PTHR11630">
    <property type="entry name" value="DNA REPLICATION LICENSING FACTOR MCM FAMILY MEMBER"/>
    <property type="match status" value="1"/>
</dbReference>
<dbReference type="GO" id="GO:0003697">
    <property type="term" value="F:single-stranded DNA binding"/>
    <property type="evidence" value="ECO:0000318"/>
    <property type="project" value="GO_Central"/>
</dbReference>
<dbReference type="SMART" id="SM00382">
    <property type="entry name" value="AAA"/>
    <property type="match status" value="1"/>
</dbReference>
<evidence type="ECO:0000256" key="15">
    <source>
        <dbReference type="SAM" id="MobiDB-lite"/>
    </source>
</evidence>
<proteinExistence type="inferred from homology"/>
<dbReference type="PANTHER" id="PTHR11630:SF46">
    <property type="entry name" value="DNA REPLICATION LICENSING FACTOR MCM3-RELATED"/>
    <property type="match status" value="1"/>
</dbReference>
<dbReference type="KEGG" id="tad:TRIADDRAFT_50536"/>
<dbReference type="Pfam" id="PF00493">
    <property type="entry name" value="MCM"/>
    <property type="match status" value="1"/>
</dbReference>
<dbReference type="HOGENOM" id="CLU_000995_6_0_1"/>
<dbReference type="InterPro" id="IPR027925">
    <property type="entry name" value="MCM_N"/>
</dbReference>
<dbReference type="Pfam" id="PF14551">
    <property type="entry name" value="MCM_N"/>
    <property type="match status" value="1"/>
</dbReference>
<comment type="similarity">
    <text evidence="3 13">Belongs to the MCM family.</text>
</comment>
<dbReference type="Pfam" id="PF23191">
    <property type="entry name" value="WHD_MCM3_C"/>
    <property type="match status" value="1"/>
</dbReference>
<sequence>MDITADNERNAIQQEYVNFLDDDIDSGAYHNMVKDMINKGQQRLIVNMNDLRVKRPRRASRILEDAVDEIIAFQKALKQFLEMVDPSYVGKHPDLFVGFRGSFGAKHVTPRTLSARFLGNMVCVEGIVTKMSLVRPKVVRSVHYCPVTKKVIERTYTDLTSLDAFPSAAVYPTRDDDNNPLETEYGLSTYKDHQTITIQEMPEKAPAGQLPRSIDIVLDDDLVDSCKPGDRVQVIGIYRCLPNKQNGYTNGTFRTIIIANNVLVLTKEVIPNLDKADFDQIRRFSKKNQKGVFNILANSVAPSIHGHDYIKKSILCMLLGGCEKLLENGTRLRGDINILLVGDPSTAKSQLLRYVLHIAPRAIPTTGRGSTGVGLTAAVTTDQETGERRLEAGAMVLADRGIVCIDEFDKMSDIDRTAIHEVMEQGRVSISKAGIHAKLNARCSVLAAANPVYGRYDEFKPPMDNIGMQDSLLTRFDLIFVVLDQADPDNDRAISEHVLRMHRYRLPGEQDGDVLSIDKSADMLATTDPDEEILSKDNSGKSVIYEKHDNLLHGSKRMTGKNKIVSKDFLIKYIHVAKKIKPTLTQQATTLIAEEYSKLRNTEEYDSTKAKTQPVTARSLETMIRFATAHAKARMSPTVDKVDAEFAIDAIMYAYFKKVERKSKRKVTKGSDDEDDDESPSQQDKRKRRRRKRSDEDSDEDSDSNSPISSQKKDSYDPYSFDNEMEGIDSTRSPSNAVRTEGQSGATEEDGDTQEESQEPISSDRLKIFETALNAVFMTGYVEFLSREEVCRRVNNQQNEDEKFSGTEMSQALHSMQNDNKIMIDDKDDVYLI</sequence>
<keyword evidence="5 14" id="KW-0235">DNA replication</keyword>
<accession>B3S1I2</accession>
<organism evidence="17 18">
    <name type="scientific">Trichoplax adhaerens</name>
    <name type="common">Trichoplax reptans</name>
    <dbReference type="NCBI Taxonomy" id="10228"/>
    <lineage>
        <taxon>Eukaryota</taxon>
        <taxon>Metazoa</taxon>
        <taxon>Placozoa</taxon>
        <taxon>Uniplacotomia</taxon>
        <taxon>Trichoplacea</taxon>
        <taxon>Trichoplacidae</taxon>
        <taxon>Trichoplax</taxon>
    </lineage>
</organism>
<keyword evidence="6 13" id="KW-0547">Nucleotide-binding</keyword>
<reference evidence="17 18" key="1">
    <citation type="journal article" date="2008" name="Nature">
        <title>The Trichoplax genome and the nature of placozoans.</title>
        <authorList>
            <person name="Srivastava M."/>
            <person name="Begovic E."/>
            <person name="Chapman J."/>
            <person name="Putnam N.H."/>
            <person name="Hellsten U."/>
            <person name="Kawashima T."/>
            <person name="Kuo A."/>
            <person name="Mitros T."/>
            <person name="Salamov A."/>
            <person name="Carpenter M.L."/>
            <person name="Signorovitch A.Y."/>
            <person name="Moreno M.A."/>
            <person name="Kamm K."/>
            <person name="Grimwood J."/>
            <person name="Schmutz J."/>
            <person name="Shapiro H."/>
            <person name="Grigoriev I.V."/>
            <person name="Buss L.W."/>
            <person name="Schierwater B."/>
            <person name="Dellaporta S.L."/>
            <person name="Rokhsar D.S."/>
        </authorList>
    </citation>
    <scope>NUCLEOTIDE SEQUENCE [LARGE SCALE GENOMIC DNA]</scope>
    <source>
        <strain evidence="17 18">Grell-BS-1999</strain>
    </source>
</reference>
<dbReference type="FunFam" id="2.20.28.10:FF:000006">
    <property type="entry name" value="DNA helicase"/>
    <property type="match status" value="1"/>
</dbReference>
<dbReference type="AlphaFoldDB" id="B3S1I2"/>
<feature type="compositionally biased region" description="Polar residues" evidence="15">
    <location>
        <begin position="730"/>
        <end position="746"/>
    </location>
</feature>
<gene>
    <name evidence="17" type="ORF">TRIADDRAFT_50536</name>
</gene>
<comment type="subunit">
    <text evidence="14">Component of the MCM2-7 complex.</text>
</comment>
<evidence type="ECO:0000256" key="8">
    <source>
        <dbReference type="ARBA" id="ARBA00022806"/>
    </source>
</evidence>
<evidence type="ECO:0000313" key="18">
    <source>
        <dbReference type="Proteomes" id="UP000009022"/>
    </source>
</evidence>
<name>B3S1I2_TRIAD</name>
<dbReference type="PhylomeDB" id="B3S1I2"/>
<dbReference type="InterPro" id="IPR012340">
    <property type="entry name" value="NA-bd_OB-fold"/>
</dbReference>
<dbReference type="InterPro" id="IPR031327">
    <property type="entry name" value="MCM"/>
</dbReference>
<keyword evidence="8 14" id="KW-0347">Helicase</keyword>
<feature type="domain" description="MCM C-terminal AAA(+) ATPase" evidence="16">
    <location>
        <begin position="292"/>
        <end position="498"/>
    </location>
</feature>
<feature type="region of interest" description="Disordered" evidence="15">
    <location>
        <begin position="664"/>
        <end position="763"/>
    </location>
</feature>
<dbReference type="GO" id="GO:1902975">
    <property type="term" value="P:mitotic DNA replication initiation"/>
    <property type="evidence" value="ECO:0000318"/>
    <property type="project" value="GO_Central"/>
</dbReference>
<dbReference type="eggNOG" id="KOG0479">
    <property type="taxonomic scope" value="Eukaryota"/>
</dbReference>
<dbReference type="InterPro" id="IPR008046">
    <property type="entry name" value="Mcm3"/>
</dbReference>
<evidence type="ECO:0000256" key="6">
    <source>
        <dbReference type="ARBA" id="ARBA00022741"/>
    </source>
</evidence>
<dbReference type="OMA" id="NVYPQED"/>
<dbReference type="Gene3D" id="2.40.50.140">
    <property type="entry name" value="Nucleic acid-binding proteins"/>
    <property type="match status" value="1"/>
</dbReference>
<dbReference type="Pfam" id="PF17207">
    <property type="entry name" value="MCM_OB"/>
    <property type="match status" value="1"/>
</dbReference>
<keyword evidence="12" id="KW-0131">Cell cycle</keyword>
<evidence type="ECO:0000256" key="1">
    <source>
        <dbReference type="ARBA" id="ARBA00004123"/>
    </source>
</evidence>
<dbReference type="InterPro" id="IPR003593">
    <property type="entry name" value="AAA+_ATPase"/>
</dbReference>
<dbReference type="GO" id="GO:0005634">
    <property type="term" value="C:nucleus"/>
    <property type="evidence" value="ECO:0000318"/>
    <property type="project" value="GO_Central"/>
</dbReference>
<dbReference type="EC" id="3.6.4.12" evidence="14"/>
<dbReference type="CTD" id="6755671"/>
<dbReference type="GO" id="GO:0006271">
    <property type="term" value="P:DNA strand elongation involved in DNA replication"/>
    <property type="evidence" value="ECO:0000318"/>
    <property type="project" value="GO_Central"/>
</dbReference>
<dbReference type="GO" id="GO:0016887">
    <property type="term" value="F:ATP hydrolysis activity"/>
    <property type="evidence" value="ECO:0007669"/>
    <property type="project" value="RHEA"/>
</dbReference>
<keyword evidence="4" id="KW-0158">Chromosome</keyword>
<dbReference type="InterPro" id="IPR027417">
    <property type="entry name" value="P-loop_NTPase"/>
</dbReference>
<comment type="subcellular location">
    <subcellularLocation>
        <location evidence="2">Chromosome</location>
    </subcellularLocation>
    <subcellularLocation>
        <location evidence="1 14">Nucleus</location>
    </subcellularLocation>
</comment>
<keyword evidence="7 14" id="KW-0378">Hydrolase</keyword>
<evidence type="ECO:0000256" key="2">
    <source>
        <dbReference type="ARBA" id="ARBA00004286"/>
    </source>
</evidence>
<dbReference type="OrthoDB" id="1882346at2759"/>
<evidence type="ECO:0000256" key="5">
    <source>
        <dbReference type="ARBA" id="ARBA00022705"/>
    </source>
</evidence>
<evidence type="ECO:0000256" key="10">
    <source>
        <dbReference type="ARBA" id="ARBA00023125"/>
    </source>
</evidence>
<dbReference type="InterPro" id="IPR056575">
    <property type="entry name" value="WH_MCM3_C"/>
</dbReference>
<dbReference type="Pfam" id="PF17855">
    <property type="entry name" value="MCM_lid"/>
    <property type="match status" value="1"/>
</dbReference>
<evidence type="ECO:0000256" key="4">
    <source>
        <dbReference type="ARBA" id="ARBA00022454"/>
    </source>
</evidence>
<dbReference type="SUPFAM" id="SSF52540">
    <property type="entry name" value="P-loop containing nucleoside triphosphate hydrolases"/>
    <property type="match status" value="1"/>
</dbReference>
<dbReference type="InterPro" id="IPR018525">
    <property type="entry name" value="MCM_CS"/>
</dbReference>
<dbReference type="RefSeq" id="XP_002114458.1">
    <property type="nucleotide sequence ID" value="XM_002114422.1"/>
</dbReference>
<evidence type="ECO:0000256" key="13">
    <source>
        <dbReference type="RuleBase" id="RU004070"/>
    </source>
</evidence>
<dbReference type="EMBL" id="DS985247">
    <property type="protein sequence ID" value="EDV23548.1"/>
    <property type="molecule type" value="Genomic_DNA"/>
</dbReference>
<evidence type="ECO:0000256" key="9">
    <source>
        <dbReference type="ARBA" id="ARBA00022840"/>
    </source>
</evidence>
<dbReference type="Proteomes" id="UP000009022">
    <property type="component" value="Unassembled WGS sequence"/>
</dbReference>
<evidence type="ECO:0000313" key="17">
    <source>
        <dbReference type="EMBL" id="EDV23548.1"/>
    </source>
</evidence>
<dbReference type="SMART" id="SM00350">
    <property type="entry name" value="MCM"/>
    <property type="match status" value="1"/>
</dbReference>
<dbReference type="Gene3D" id="3.40.50.300">
    <property type="entry name" value="P-loop containing nucleotide triphosphate hydrolases"/>
    <property type="match status" value="1"/>
</dbReference>
<dbReference type="InParanoid" id="B3S1I2"/>
<evidence type="ECO:0000256" key="14">
    <source>
        <dbReference type="RuleBase" id="RU368061"/>
    </source>
</evidence>
<dbReference type="GeneID" id="6755671"/>
<dbReference type="InterPro" id="IPR033762">
    <property type="entry name" value="MCM_OB"/>
</dbReference>
<comment type="function">
    <text evidence="14">Acts as component of the MCM2-7 complex (MCM complex) which is the replicative helicase essential for 'once per cell cycle' DNA replication initiation and elongation in eukaryotic cells. The active ATPase sites in the MCM2-7 ring are formed through the interaction surfaces of two neighboring subunits such that a critical structure of a conserved arginine finger motif is provided in trans relative to the ATP-binding site of the Walker A box of the adjacent subunit. The six ATPase active sites, however, are likely to contribute differentially to the complex helicase activity.</text>
</comment>
<keyword evidence="10 13" id="KW-0238">DNA-binding</keyword>
<evidence type="ECO:0000256" key="7">
    <source>
        <dbReference type="ARBA" id="ARBA00022801"/>
    </source>
</evidence>
<comment type="catalytic activity">
    <reaction evidence="14">
        <text>ATP + H2O = ADP + phosphate + H(+)</text>
        <dbReference type="Rhea" id="RHEA:13065"/>
        <dbReference type="ChEBI" id="CHEBI:15377"/>
        <dbReference type="ChEBI" id="CHEBI:15378"/>
        <dbReference type="ChEBI" id="CHEBI:30616"/>
        <dbReference type="ChEBI" id="CHEBI:43474"/>
        <dbReference type="ChEBI" id="CHEBI:456216"/>
        <dbReference type="EC" id="3.6.4.12"/>
    </reaction>
</comment>
<dbReference type="PROSITE" id="PS00847">
    <property type="entry name" value="MCM_1"/>
    <property type="match status" value="1"/>
</dbReference>
<feature type="compositionally biased region" description="Acidic residues" evidence="15">
    <location>
        <begin position="747"/>
        <end position="758"/>
    </location>
</feature>
<keyword evidence="18" id="KW-1185">Reference proteome</keyword>
<dbReference type="STRING" id="10228.B3S1I2"/>
<evidence type="ECO:0000259" key="16">
    <source>
        <dbReference type="PROSITE" id="PS50051"/>
    </source>
</evidence>
<dbReference type="GO" id="GO:0005694">
    <property type="term" value="C:chromosome"/>
    <property type="evidence" value="ECO:0007669"/>
    <property type="project" value="UniProtKB-SubCell"/>
</dbReference>
<dbReference type="GO" id="GO:0005524">
    <property type="term" value="F:ATP binding"/>
    <property type="evidence" value="ECO:0007669"/>
    <property type="project" value="UniProtKB-UniRule"/>
</dbReference>
<dbReference type="FunFam" id="3.30.1640.10:FF:000002">
    <property type="entry name" value="DNA helicase"/>
    <property type="match status" value="1"/>
</dbReference>
<dbReference type="InterPro" id="IPR041562">
    <property type="entry name" value="MCM_lid"/>
</dbReference>
<keyword evidence="9 13" id="KW-0067">ATP-binding</keyword>
<dbReference type="InterPro" id="IPR001208">
    <property type="entry name" value="MCM_dom"/>
</dbReference>
<dbReference type="PRINTS" id="PR01659">
    <property type="entry name" value="MCMPROTEIN3"/>
</dbReference>
<evidence type="ECO:0000256" key="12">
    <source>
        <dbReference type="ARBA" id="ARBA00023306"/>
    </source>
</evidence>
<evidence type="ECO:0000256" key="11">
    <source>
        <dbReference type="ARBA" id="ARBA00023242"/>
    </source>
</evidence>